<evidence type="ECO:0000313" key="2">
    <source>
        <dbReference type="Proteomes" id="UP000199006"/>
    </source>
</evidence>
<accession>A0A1I4EXY8</accession>
<dbReference type="RefSeq" id="WP_089858208.1">
    <property type="nucleotide sequence ID" value="NZ_FOTI01000001.1"/>
</dbReference>
<sequence>MDIKKIVNEKVEEVIKNGEIEELIQNKVKESLSKAIEKFFRSYGDFQKDLEKTLGEKMKVNLEEMEIPDYNKLILQYIEKEIDNTMAEQGIEKIKENLNDLLKSAPKEIELQDIVNKYIENNDEELREDYIGVIYYDYEFSSIEGYVDIKLNIDKPDSFDKPDLRFTLKEIEENKYEIFRIDFDGLEIKDDFTLVGRLYGIEKFMFKLWAAGTVIIGDPEGFDYIDPSTEYGY</sequence>
<dbReference type="EMBL" id="FOTI01000001">
    <property type="protein sequence ID" value="SFL09950.1"/>
    <property type="molecule type" value="Genomic_DNA"/>
</dbReference>
<keyword evidence="2" id="KW-1185">Reference proteome</keyword>
<proteinExistence type="predicted"/>
<reference evidence="1 2" key="1">
    <citation type="submission" date="2016-10" db="EMBL/GenBank/DDBJ databases">
        <authorList>
            <person name="de Groot N.N."/>
        </authorList>
    </citation>
    <scope>NUCLEOTIDE SEQUENCE [LARGE SCALE GENOMIC DNA]</scope>
    <source>
        <strain evidence="1 2">ATCC 51327</strain>
    </source>
</reference>
<dbReference type="Proteomes" id="UP000199006">
    <property type="component" value="Unassembled WGS sequence"/>
</dbReference>
<dbReference type="AlphaFoldDB" id="A0A1I4EXY8"/>
<organism evidence="1 2">
    <name type="scientific">Halanaerobium salsuginis</name>
    <dbReference type="NCBI Taxonomy" id="29563"/>
    <lineage>
        <taxon>Bacteria</taxon>
        <taxon>Bacillati</taxon>
        <taxon>Bacillota</taxon>
        <taxon>Clostridia</taxon>
        <taxon>Halanaerobiales</taxon>
        <taxon>Halanaerobiaceae</taxon>
        <taxon>Halanaerobium</taxon>
    </lineage>
</organism>
<gene>
    <name evidence="1" type="ORF">SAMN02983006_00182</name>
</gene>
<protein>
    <submittedName>
        <fullName evidence="1">Uncharacterized protein</fullName>
    </submittedName>
</protein>
<dbReference type="OrthoDB" id="2596212at2"/>
<name>A0A1I4EXY8_9FIRM</name>
<dbReference type="STRING" id="29563.SAMN02983006_00182"/>
<evidence type="ECO:0000313" key="1">
    <source>
        <dbReference type="EMBL" id="SFL09950.1"/>
    </source>
</evidence>